<keyword evidence="2" id="KW-1185">Reference proteome</keyword>
<dbReference type="AlphaFoldDB" id="A0A6A6XBB6"/>
<accession>A0A6A6XBB6</accession>
<reference evidence="1" key="1">
    <citation type="journal article" date="2020" name="Stud. Mycol.">
        <title>101 Dothideomycetes genomes: a test case for predicting lifestyles and emergence of pathogens.</title>
        <authorList>
            <person name="Haridas S."/>
            <person name="Albert R."/>
            <person name="Binder M."/>
            <person name="Bloem J."/>
            <person name="Labutti K."/>
            <person name="Salamov A."/>
            <person name="Andreopoulos B."/>
            <person name="Baker S."/>
            <person name="Barry K."/>
            <person name="Bills G."/>
            <person name="Bluhm B."/>
            <person name="Cannon C."/>
            <person name="Castanera R."/>
            <person name="Culley D."/>
            <person name="Daum C."/>
            <person name="Ezra D."/>
            <person name="Gonzalez J."/>
            <person name="Henrissat B."/>
            <person name="Kuo A."/>
            <person name="Liang C."/>
            <person name="Lipzen A."/>
            <person name="Lutzoni F."/>
            <person name="Magnuson J."/>
            <person name="Mondo S."/>
            <person name="Nolan M."/>
            <person name="Ohm R."/>
            <person name="Pangilinan J."/>
            <person name="Park H.-J."/>
            <person name="Ramirez L."/>
            <person name="Alfaro M."/>
            <person name="Sun H."/>
            <person name="Tritt A."/>
            <person name="Yoshinaga Y."/>
            <person name="Zwiers L.-H."/>
            <person name="Turgeon B."/>
            <person name="Goodwin S."/>
            <person name="Spatafora J."/>
            <person name="Crous P."/>
            <person name="Grigoriev I."/>
        </authorList>
    </citation>
    <scope>NUCLEOTIDE SEQUENCE</scope>
    <source>
        <strain evidence="1">CBS 109.77</strain>
    </source>
</reference>
<organism evidence="1 2">
    <name type="scientific">Melanomma pulvis-pyrius CBS 109.77</name>
    <dbReference type="NCBI Taxonomy" id="1314802"/>
    <lineage>
        <taxon>Eukaryota</taxon>
        <taxon>Fungi</taxon>
        <taxon>Dikarya</taxon>
        <taxon>Ascomycota</taxon>
        <taxon>Pezizomycotina</taxon>
        <taxon>Dothideomycetes</taxon>
        <taxon>Pleosporomycetidae</taxon>
        <taxon>Pleosporales</taxon>
        <taxon>Melanommataceae</taxon>
        <taxon>Melanomma</taxon>
    </lineage>
</organism>
<dbReference type="Proteomes" id="UP000799757">
    <property type="component" value="Unassembled WGS sequence"/>
</dbReference>
<evidence type="ECO:0000313" key="2">
    <source>
        <dbReference type="Proteomes" id="UP000799757"/>
    </source>
</evidence>
<proteinExistence type="predicted"/>
<dbReference type="EMBL" id="MU001923">
    <property type="protein sequence ID" value="KAF2793541.1"/>
    <property type="molecule type" value="Genomic_DNA"/>
</dbReference>
<evidence type="ECO:0000313" key="1">
    <source>
        <dbReference type="EMBL" id="KAF2793541.1"/>
    </source>
</evidence>
<gene>
    <name evidence="1" type="ORF">K505DRAFT_337707</name>
</gene>
<protein>
    <submittedName>
        <fullName evidence="1">Uncharacterized protein</fullName>
    </submittedName>
</protein>
<sequence length="273" mass="30501">MSSPDLNTLPPAFLAYYLSLLGQPMMVHISVHDCSIVTASLLSSMRGKRISLVFHYAAVFGRGIYVIKQSSLLLYQAGRCSMHELCTAVRQHTTTSHQPFSNRYLLKSQEAKAIGNPNATDPSILAIILQLPTVTQHTRTHRTLRSRWKCNGLTGIWQSPYACHRLSPFPADKGLFRWLGRGLQEQFGDIGDGKEKGMNRASYMQKSGHTVSFTRSAIKLHKAALFVHEARNMGALVDEVVDCTRWGLCRTNTQIRCSKIANSRRGAVAHEFD</sequence>
<name>A0A6A6XBB6_9PLEO</name>